<dbReference type="AlphaFoldDB" id="A0A9X1IGA2"/>
<reference evidence="1" key="1">
    <citation type="submission" date="2021-10" db="EMBL/GenBank/DDBJ databases">
        <title>Roseicella aerolatum sp. nov., isolated from aerosols of e-waste dismantling site.</title>
        <authorList>
            <person name="Qin T."/>
        </authorList>
    </citation>
    <scope>NUCLEOTIDE SEQUENCE</scope>
    <source>
        <strain evidence="1">GB24</strain>
    </source>
</reference>
<proteinExistence type="predicted"/>
<evidence type="ECO:0000313" key="1">
    <source>
        <dbReference type="EMBL" id="MCB4824271.1"/>
    </source>
</evidence>
<dbReference type="Proteomes" id="UP001139311">
    <property type="component" value="Unassembled WGS sequence"/>
</dbReference>
<gene>
    <name evidence="1" type="ORF">LHA35_21300</name>
</gene>
<dbReference type="EMBL" id="JAJAQI010000039">
    <property type="protein sequence ID" value="MCB4824271.1"/>
    <property type="molecule type" value="Genomic_DNA"/>
</dbReference>
<accession>A0A9X1IGA2</accession>
<organism evidence="1 2">
    <name type="scientific">Roseicella aerolata</name>
    <dbReference type="NCBI Taxonomy" id="2883479"/>
    <lineage>
        <taxon>Bacteria</taxon>
        <taxon>Pseudomonadati</taxon>
        <taxon>Pseudomonadota</taxon>
        <taxon>Alphaproteobacteria</taxon>
        <taxon>Acetobacterales</taxon>
        <taxon>Roseomonadaceae</taxon>
        <taxon>Roseicella</taxon>
    </lineage>
</organism>
<dbReference type="RefSeq" id="WP_226611813.1">
    <property type="nucleotide sequence ID" value="NZ_JAJAQI010000039.1"/>
</dbReference>
<comment type="caution">
    <text evidence="1">The sequence shown here is derived from an EMBL/GenBank/DDBJ whole genome shotgun (WGS) entry which is preliminary data.</text>
</comment>
<evidence type="ECO:0000313" key="2">
    <source>
        <dbReference type="Proteomes" id="UP001139311"/>
    </source>
</evidence>
<sequence length="427" mass="44809">MRPELEELLRSRFPVLYRYGAGRRDSGPKQFSPDLGDGRFAVLSAVSGVLERHVDQAGLDQFQIQRIAPRRGGMHLYCSGGDHFARGATDAALHMSLALSELTGRPGRLMFNERGEYCTIAPGELDGCEPVSARAMRPYRPPVGAGGRRALTLLGQRWGHLVDQDIDVPPGWADVVDVLLTAFANTPHLVGCVRAWHGGAVSQLAVAWDTAHSSPYQDGVVTFAVSMAALIDPVTGACGPVDDNGSPEWWRRLAGGHGTVPVPWGGYDGDGAWRSRVDSTPGPAPGHPSGSLIVADHREAGDMQISLKPTVAQAMREAARQRGARGCAALMAELLGLPPAEPPVVSAEGQDGNVNAGTGENRELGAEALAAIHLLASAAHTQLAMAADTARGTAVGAATQVACLAVGALRDHIGAELVTANRPASER</sequence>
<protein>
    <submittedName>
        <fullName evidence="1">Uncharacterized protein</fullName>
    </submittedName>
</protein>
<keyword evidence="2" id="KW-1185">Reference proteome</keyword>
<name>A0A9X1IGA2_9PROT</name>